<dbReference type="OrthoDB" id="4756206at2759"/>
<evidence type="ECO:0000313" key="11">
    <source>
        <dbReference type="EMBL" id="KAF4311933.1"/>
    </source>
</evidence>
<dbReference type="PANTHER" id="PTHR42061">
    <property type="entry name" value="ENDO-CHITOSANASE"/>
    <property type="match status" value="1"/>
</dbReference>
<dbReference type="Pfam" id="PF07335">
    <property type="entry name" value="Glyco_hydro_75"/>
    <property type="match status" value="1"/>
</dbReference>
<evidence type="ECO:0000313" key="12">
    <source>
        <dbReference type="Proteomes" id="UP000572817"/>
    </source>
</evidence>
<comment type="similarity">
    <text evidence="3 10">Belongs to the glycosyl hydrolase 75 family.</text>
</comment>
<dbReference type="EC" id="3.2.1.132" evidence="10"/>
<dbReference type="InterPro" id="IPR009939">
    <property type="entry name" value="Chitosanase_fungal"/>
</dbReference>
<dbReference type="GO" id="GO:0016977">
    <property type="term" value="F:chitosanase activity"/>
    <property type="evidence" value="ECO:0007669"/>
    <property type="project" value="UniProtKB-EC"/>
</dbReference>
<proteinExistence type="inferred from homology"/>
<reference evidence="11" key="1">
    <citation type="submission" date="2020-04" db="EMBL/GenBank/DDBJ databases">
        <title>Genome Assembly and Annotation of Botryosphaeria dothidea sdau 11-99, a Latent Pathogen of Apple Fruit Ring Rot in China.</title>
        <authorList>
            <person name="Yu C."/>
            <person name="Diao Y."/>
            <person name="Lu Q."/>
            <person name="Zhao J."/>
            <person name="Cui S."/>
            <person name="Peng C."/>
            <person name="He B."/>
            <person name="Liu H."/>
        </authorList>
    </citation>
    <scope>NUCLEOTIDE SEQUENCE [LARGE SCALE GENOMIC DNA]</scope>
    <source>
        <strain evidence="11">Sdau11-99</strain>
    </source>
</reference>
<evidence type="ECO:0000256" key="6">
    <source>
        <dbReference type="ARBA" id="ARBA00022801"/>
    </source>
</evidence>
<dbReference type="EMBL" id="WWBZ02000007">
    <property type="protein sequence ID" value="KAF4311933.1"/>
    <property type="molecule type" value="Genomic_DNA"/>
</dbReference>
<evidence type="ECO:0000256" key="5">
    <source>
        <dbReference type="ARBA" id="ARBA00022729"/>
    </source>
</evidence>
<comment type="caution">
    <text evidence="11">The sequence shown here is derived from an EMBL/GenBank/DDBJ whole genome shotgun (WGS) entry which is preliminary data.</text>
</comment>
<keyword evidence="8 10" id="KW-0326">Glycosidase</keyword>
<dbReference type="GO" id="GO:0000272">
    <property type="term" value="P:polysaccharide catabolic process"/>
    <property type="evidence" value="ECO:0007669"/>
    <property type="project" value="UniProtKB-KW"/>
</dbReference>
<dbReference type="GO" id="GO:0005576">
    <property type="term" value="C:extracellular region"/>
    <property type="evidence" value="ECO:0007669"/>
    <property type="project" value="UniProtKB-SubCell"/>
</dbReference>
<evidence type="ECO:0000256" key="2">
    <source>
        <dbReference type="ARBA" id="ARBA00004613"/>
    </source>
</evidence>
<evidence type="ECO:0000256" key="10">
    <source>
        <dbReference type="RuleBase" id="RU361208"/>
    </source>
</evidence>
<sequence length="209" mass="21605">MPGKCSKKLLGGFAPGVGSNDHTFAYCGDISSNTIFLHSQANGGQYADMDVDCDGANQGAGDCANDPTGQSQTAFQDRVRAHGIADLDANVHPYVVFGNDGPKFDPQQYGMEPLSVMAVVCGGKLHYGIWGDTNGANTIGEASIALAKLCFPNGGITGDNGHGGKDVLYIGFTGSGTVPNDANWKAGNARDFEKSIRTLGDKLVSGLAA</sequence>
<keyword evidence="6 10" id="KW-0378">Hydrolase</keyword>
<keyword evidence="12" id="KW-1185">Reference proteome</keyword>
<evidence type="ECO:0000256" key="1">
    <source>
        <dbReference type="ARBA" id="ARBA00000405"/>
    </source>
</evidence>
<comment type="function">
    <text evidence="10">Chitosanase catalyzing the endo-type cleavage of chitosan, the deacylated form of chitin. Chitosanase may be crucial in the degradation of the deacetylated portion of chitin in the fungal cell wall.</text>
</comment>
<keyword evidence="7" id="KW-0119">Carbohydrate metabolism</keyword>
<accession>A0A8H4J4F9</accession>
<organism evidence="11 12">
    <name type="scientific">Botryosphaeria dothidea</name>
    <dbReference type="NCBI Taxonomy" id="55169"/>
    <lineage>
        <taxon>Eukaryota</taxon>
        <taxon>Fungi</taxon>
        <taxon>Dikarya</taxon>
        <taxon>Ascomycota</taxon>
        <taxon>Pezizomycotina</taxon>
        <taxon>Dothideomycetes</taxon>
        <taxon>Dothideomycetes incertae sedis</taxon>
        <taxon>Botryosphaeriales</taxon>
        <taxon>Botryosphaeriaceae</taxon>
        <taxon>Botryosphaeria</taxon>
    </lineage>
</organism>
<evidence type="ECO:0000256" key="4">
    <source>
        <dbReference type="ARBA" id="ARBA00022525"/>
    </source>
</evidence>
<keyword evidence="9 10" id="KW-0624">Polysaccharide degradation</keyword>
<evidence type="ECO:0000256" key="3">
    <source>
        <dbReference type="ARBA" id="ARBA00007799"/>
    </source>
</evidence>
<dbReference type="Proteomes" id="UP000572817">
    <property type="component" value="Unassembled WGS sequence"/>
</dbReference>
<comment type="catalytic activity">
    <reaction evidence="1 10">
        <text>Endohydrolysis of beta-(1-&gt;4)-linkages between D-glucosamine residues in a partly acetylated chitosan.</text>
        <dbReference type="EC" id="3.2.1.132"/>
    </reaction>
</comment>
<dbReference type="AlphaFoldDB" id="A0A8H4J4F9"/>
<evidence type="ECO:0000256" key="8">
    <source>
        <dbReference type="ARBA" id="ARBA00023295"/>
    </source>
</evidence>
<dbReference type="PANTHER" id="PTHR42061:SF9">
    <property type="entry name" value="ENDO-CHITOSANASE"/>
    <property type="match status" value="1"/>
</dbReference>
<evidence type="ECO:0000256" key="7">
    <source>
        <dbReference type="ARBA" id="ARBA00023277"/>
    </source>
</evidence>
<evidence type="ECO:0000256" key="9">
    <source>
        <dbReference type="ARBA" id="ARBA00023326"/>
    </source>
</evidence>
<keyword evidence="4" id="KW-0964">Secreted</keyword>
<gene>
    <name evidence="11" type="ORF">GTA08_BOTSDO12184</name>
</gene>
<protein>
    <recommendedName>
        <fullName evidence="10">Endo-chitosanase</fullName>
        <ecNumber evidence="10">3.2.1.132</ecNumber>
    </recommendedName>
</protein>
<keyword evidence="5" id="KW-0732">Signal</keyword>
<name>A0A8H4J4F9_9PEZI</name>
<comment type="subcellular location">
    <subcellularLocation>
        <location evidence="2 10">Secreted</location>
    </subcellularLocation>
</comment>